<proteinExistence type="predicted"/>
<dbReference type="Proteomes" id="UP001168821">
    <property type="component" value="Unassembled WGS sequence"/>
</dbReference>
<keyword evidence="3" id="KW-1185">Reference proteome</keyword>
<comment type="caution">
    <text evidence="2">The sequence shown here is derived from an EMBL/GenBank/DDBJ whole genome shotgun (WGS) entry which is preliminary data.</text>
</comment>
<evidence type="ECO:0000313" key="2">
    <source>
        <dbReference type="EMBL" id="KAJ3647239.1"/>
    </source>
</evidence>
<sequence length="95" mass="10892">MEITEDEIGRQIERLKRGKTPGADGIQKKSWMLGTEGVKQMIWEVVDGVWNGKGFSRQWREGIIIPLFKKGQKSDVKKGDQLAQYGVQDIRNDPY</sequence>
<dbReference type="AlphaFoldDB" id="A0AA38I147"/>
<dbReference type="EMBL" id="JALNTZ010000007">
    <property type="protein sequence ID" value="KAJ3647239.1"/>
    <property type="molecule type" value="Genomic_DNA"/>
</dbReference>
<evidence type="ECO:0000256" key="1">
    <source>
        <dbReference type="SAM" id="MobiDB-lite"/>
    </source>
</evidence>
<protein>
    <submittedName>
        <fullName evidence="2">Uncharacterized protein</fullName>
    </submittedName>
</protein>
<gene>
    <name evidence="2" type="ORF">Zmor_024768</name>
</gene>
<feature type="region of interest" description="Disordered" evidence="1">
    <location>
        <begin position="1"/>
        <end position="28"/>
    </location>
</feature>
<name>A0AA38I147_9CUCU</name>
<evidence type="ECO:0000313" key="3">
    <source>
        <dbReference type="Proteomes" id="UP001168821"/>
    </source>
</evidence>
<accession>A0AA38I147</accession>
<organism evidence="2 3">
    <name type="scientific">Zophobas morio</name>
    <dbReference type="NCBI Taxonomy" id="2755281"/>
    <lineage>
        <taxon>Eukaryota</taxon>
        <taxon>Metazoa</taxon>
        <taxon>Ecdysozoa</taxon>
        <taxon>Arthropoda</taxon>
        <taxon>Hexapoda</taxon>
        <taxon>Insecta</taxon>
        <taxon>Pterygota</taxon>
        <taxon>Neoptera</taxon>
        <taxon>Endopterygota</taxon>
        <taxon>Coleoptera</taxon>
        <taxon>Polyphaga</taxon>
        <taxon>Cucujiformia</taxon>
        <taxon>Tenebrionidae</taxon>
        <taxon>Zophobas</taxon>
    </lineage>
</organism>
<reference evidence="2" key="1">
    <citation type="journal article" date="2023" name="G3 (Bethesda)">
        <title>Whole genome assemblies of Zophobas morio and Tenebrio molitor.</title>
        <authorList>
            <person name="Kaur S."/>
            <person name="Stinson S.A."/>
            <person name="diCenzo G.C."/>
        </authorList>
    </citation>
    <scope>NUCLEOTIDE SEQUENCE</scope>
    <source>
        <strain evidence="2">QUZm001</strain>
    </source>
</reference>